<evidence type="ECO:0000256" key="1">
    <source>
        <dbReference type="SAM" id="Phobius"/>
    </source>
</evidence>
<dbReference type="EMBL" id="JAJNEC010000004">
    <property type="protein sequence ID" value="MCD2422084.1"/>
    <property type="molecule type" value="Genomic_DNA"/>
</dbReference>
<dbReference type="Proteomes" id="UP001199816">
    <property type="component" value="Unassembled WGS sequence"/>
</dbReference>
<proteinExistence type="predicted"/>
<name>A0ABS8PLV8_9BACT</name>
<keyword evidence="1" id="KW-1133">Transmembrane helix</keyword>
<keyword evidence="1" id="KW-0472">Membrane</keyword>
<evidence type="ECO:0000313" key="2">
    <source>
        <dbReference type="EMBL" id="MCD2422084.1"/>
    </source>
</evidence>
<comment type="caution">
    <text evidence="2">The sequence shown here is derived from an EMBL/GenBank/DDBJ whole genome shotgun (WGS) entry which is preliminary data.</text>
</comment>
<feature type="transmembrane region" description="Helical" evidence="1">
    <location>
        <begin position="145"/>
        <end position="162"/>
    </location>
</feature>
<keyword evidence="3" id="KW-1185">Reference proteome</keyword>
<organism evidence="2 3">
    <name type="scientific">Niabella pedocola</name>
    <dbReference type="NCBI Taxonomy" id="1752077"/>
    <lineage>
        <taxon>Bacteria</taxon>
        <taxon>Pseudomonadati</taxon>
        <taxon>Bacteroidota</taxon>
        <taxon>Chitinophagia</taxon>
        <taxon>Chitinophagales</taxon>
        <taxon>Chitinophagaceae</taxon>
        <taxon>Niabella</taxon>
    </lineage>
</organism>
<evidence type="ECO:0000313" key="3">
    <source>
        <dbReference type="Proteomes" id="UP001199816"/>
    </source>
</evidence>
<reference evidence="2 3" key="1">
    <citation type="submission" date="2021-11" db="EMBL/GenBank/DDBJ databases">
        <title>Genomic of Niabella pedocola.</title>
        <authorList>
            <person name="Wu T."/>
        </authorList>
    </citation>
    <scope>NUCLEOTIDE SEQUENCE [LARGE SCALE GENOMIC DNA]</scope>
    <source>
        <strain evidence="2 3">JCM 31011</strain>
    </source>
</reference>
<sequence>MSQDLIKCPKCGSSQIAAGKKGFSGKKAVVGGLLTGGIGILAGTLGSNKVKITCMACGNNWFPSQYQSQTVKYEHRRVQQEEIDKATQQAVIRSAQKAAFKDAWKRNAFDSAEKHYRAYFGVPDANLTREQMEKAYKDFQSERRVSIGLVIVVLAIIIYLIAR</sequence>
<accession>A0ABS8PLV8</accession>
<protein>
    <submittedName>
        <fullName evidence="2">Uncharacterized protein</fullName>
    </submittedName>
</protein>
<keyword evidence="1" id="KW-0812">Transmembrane</keyword>
<dbReference type="RefSeq" id="WP_231002987.1">
    <property type="nucleotide sequence ID" value="NZ_JAJNEC010000004.1"/>
</dbReference>
<gene>
    <name evidence="2" type="ORF">LQ567_04875</name>
</gene>